<dbReference type="AlphaFoldDB" id="A0A8H4W074"/>
<dbReference type="PANTHER" id="PTHR10578:SF140">
    <property type="entry name" value="FMN HYDROXY ACID DEHYDROGENASE DOMAIN-CONTAINING PROTEIN"/>
    <property type="match status" value="1"/>
</dbReference>
<accession>A0A8H4W074</accession>
<dbReference type="Pfam" id="PF12770">
    <property type="entry name" value="CHAT"/>
    <property type="match status" value="1"/>
</dbReference>
<evidence type="ECO:0000256" key="1">
    <source>
        <dbReference type="ARBA" id="ARBA00001917"/>
    </source>
</evidence>
<dbReference type="InterPro" id="IPR013785">
    <property type="entry name" value="Aldolase_TIM"/>
</dbReference>
<comment type="cofactor">
    <cofactor evidence="1">
        <name>FMN</name>
        <dbReference type="ChEBI" id="CHEBI:58210"/>
    </cofactor>
</comment>
<evidence type="ECO:0000256" key="2">
    <source>
        <dbReference type="SAM" id="MobiDB-lite"/>
    </source>
</evidence>
<dbReference type="SUPFAM" id="SSF51395">
    <property type="entry name" value="FMN-linked oxidoreductases"/>
    <property type="match status" value="1"/>
</dbReference>
<keyword evidence="6" id="KW-1185">Reference proteome</keyword>
<reference evidence="5 6" key="1">
    <citation type="submission" date="2020-03" db="EMBL/GenBank/DDBJ databases">
        <title>Draft Genome Sequence of Cudoniella acicularis.</title>
        <authorList>
            <person name="Buettner E."/>
            <person name="Kellner H."/>
        </authorList>
    </citation>
    <scope>NUCLEOTIDE SEQUENCE [LARGE SCALE GENOMIC DNA]</scope>
    <source>
        <strain evidence="5 6">DSM 108380</strain>
    </source>
</reference>
<name>A0A8H4W074_9HELO</name>
<evidence type="ECO:0000313" key="5">
    <source>
        <dbReference type="EMBL" id="KAF4628827.1"/>
    </source>
</evidence>
<organism evidence="5 6">
    <name type="scientific">Cudoniella acicularis</name>
    <dbReference type="NCBI Taxonomy" id="354080"/>
    <lineage>
        <taxon>Eukaryota</taxon>
        <taxon>Fungi</taxon>
        <taxon>Dikarya</taxon>
        <taxon>Ascomycota</taxon>
        <taxon>Pezizomycotina</taxon>
        <taxon>Leotiomycetes</taxon>
        <taxon>Helotiales</taxon>
        <taxon>Tricladiaceae</taxon>
        <taxon>Cudoniella</taxon>
    </lineage>
</organism>
<evidence type="ECO:0000259" key="4">
    <source>
        <dbReference type="Pfam" id="PF12770"/>
    </source>
</evidence>
<dbReference type="GO" id="GO:0016491">
    <property type="term" value="F:oxidoreductase activity"/>
    <property type="evidence" value="ECO:0007669"/>
    <property type="project" value="InterPro"/>
</dbReference>
<dbReference type="Gene3D" id="3.20.20.70">
    <property type="entry name" value="Aldolase class I"/>
    <property type="match status" value="1"/>
</dbReference>
<evidence type="ECO:0000259" key="3">
    <source>
        <dbReference type="Pfam" id="PF01070"/>
    </source>
</evidence>
<feature type="compositionally biased region" description="Polar residues" evidence="2">
    <location>
        <begin position="739"/>
        <end position="749"/>
    </location>
</feature>
<feature type="region of interest" description="Disordered" evidence="2">
    <location>
        <begin position="739"/>
        <end position="764"/>
    </location>
</feature>
<dbReference type="OrthoDB" id="5040840at2759"/>
<evidence type="ECO:0008006" key="7">
    <source>
        <dbReference type="Google" id="ProtNLM"/>
    </source>
</evidence>
<dbReference type="EMBL" id="JAAMPI010000757">
    <property type="protein sequence ID" value="KAF4628827.1"/>
    <property type="molecule type" value="Genomic_DNA"/>
</dbReference>
<protein>
    <recommendedName>
        <fullName evidence="7">CHAT domain-containing protein</fullName>
    </recommendedName>
</protein>
<dbReference type="InterPro" id="IPR024983">
    <property type="entry name" value="CHAT_dom"/>
</dbReference>
<feature type="region of interest" description="Disordered" evidence="2">
    <location>
        <begin position="550"/>
        <end position="571"/>
    </location>
</feature>
<dbReference type="InterPro" id="IPR000262">
    <property type="entry name" value="FMN-dep_DH"/>
</dbReference>
<comment type="caution">
    <text evidence="5">The sequence shown here is derived from an EMBL/GenBank/DDBJ whole genome shotgun (WGS) entry which is preliminary data.</text>
</comment>
<sequence>MSRNGCIIGTLLSGKAGLEAPITTSEASPSHLSPYARLRNCKVRYSPLDASMTESMPLAVPTRPSVPTVIVGNYRVPRTTTFNLKALEALDENLSFDAEQQYAQSHRSPDSDDQGTTFHRDREFVTASKSECNPKNVDENEKLPSSFPSKIVLEARKKARNAVRLGSYKDGFDALESGLQALRGESVGSSDSWRLGEVEILLDLGRKTEARETLAHCDIPQQSHQGNIPVRRPILRKSSSASDAQFEEEMAKFNNDIEQPNQEEILKAWLRAEDWVKAKEAAEKLHRIDPSYFDIQKKMDRFRKCRQMLEMGVLAEKCGPGADTDKTRKSLAKALRLYNQGCFATELFHKHFDPPQAQVNGFDHNDCTNLFFSAARVCVLFHDKGVFDEHGTPLNPKEFTLRFKNDKLPCSPPLTERDWQHQALHFMEQGRSRALLETILRGDPEEPVTARQRRYHMVDVALAARETIRIKKRTESFLAAAESRSVTLPTPLGEKYSLEEYMLLGINNNTSPSLPPTDIESEIPQLKKSRSLALGPLLDTADLDDYKNIQALPSPPSSYSESDPGGTNREKALAKSQAQIRWQKALLYALVNCNPTLITSKLPADTAVIEYALVTAPPEGLISMVITSNGIKACLWQELDTVHLQLKVANLLSSMHSSNERTRHSVLRSLRTAEPMNTEELRKELSKVLLKPIEKSLKGKKKLIIIPSGELAHVPWTLLIQLPVAIVPSLSFWDHLNKTSPKSSASQRVSVVGNPPRNEDGTLRDKDIPFSHMEAFYIARINKDLPFLTHENNRKQFQERVALTRILHLSAHGTFDDQDPVRSGIQLFGEPLTIHDWRNLAIKADLVVFSSCLSGISKAFHSGSAFGFAHTLLGTGTRAFIGSLWPVIDLATFLLMMMFHDALREFSPAEALKKEAKDQSIEKYVDRPWFWIRKLDDMSKNDIRNLREPRCWAAFVLTGINEALALYASDGTPPLSNIVGLPGFEWVAKNHINTTAYTYYRNGAAGEWPYHNNLGAFQRIRLRPHAMVDITNIESTLSPCAQADYGNSGAELGLVQGTNAGNILYIPSLFAYLSVEEIAAGKPSNAPQVLFQHVYLDSNDTTALQILQ</sequence>
<dbReference type="Proteomes" id="UP000566819">
    <property type="component" value="Unassembled WGS sequence"/>
</dbReference>
<evidence type="ECO:0000313" key="6">
    <source>
        <dbReference type="Proteomes" id="UP000566819"/>
    </source>
</evidence>
<dbReference type="Pfam" id="PF01070">
    <property type="entry name" value="FMN_dh"/>
    <property type="match status" value="1"/>
</dbReference>
<gene>
    <name evidence="5" type="ORF">G7Y89_g9327</name>
</gene>
<dbReference type="PANTHER" id="PTHR10578">
    <property type="entry name" value="S -2-HYDROXY-ACID OXIDASE-RELATED"/>
    <property type="match status" value="1"/>
</dbReference>
<feature type="domain" description="CHAT" evidence="4">
    <location>
        <begin position="682"/>
        <end position="959"/>
    </location>
</feature>
<proteinExistence type="predicted"/>
<feature type="domain" description="FMN-dependent dehydrogenase" evidence="3">
    <location>
        <begin position="988"/>
        <end position="1102"/>
    </location>
</feature>